<dbReference type="Pfam" id="PF06051">
    <property type="entry name" value="DUF928"/>
    <property type="match status" value="1"/>
</dbReference>
<dbReference type="InterPro" id="IPR010328">
    <property type="entry name" value="DUF928"/>
</dbReference>
<dbReference type="OrthoDB" id="513783at2"/>
<evidence type="ECO:0008006" key="3">
    <source>
        <dbReference type="Google" id="ProtNLM"/>
    </source>
</evidence>
<accession>A0A2T1ENN8</accession>
<reference evidence="2" key="1">
    <citation type="submission" date="2018-02" db="EMBL/GenBank/DDBJ databases">
        <authorList>
            <person name="Moore K."/>
            <person name="Momper L."/>
        </authorList>
    </citation>
    <scope>NUCLEOTIDE SEQUENCE [LARGE SCALE GENOMIC DNA]</scope>
    <source>
        <strain evidence="2">ULC18</strain>
    </source>
</reference>
<dbReference type="EMBL" id="PVWK01000014">
    <property type="protein sequence ID" value="PSB34359.1"/>
    <property type="molecule type" value="Genomic_DNA"/>
</dbReference>
<comment type="caution">
    <text evidence="1">The sequence shown here is derived from an EMBL/GenBank/DDBJ whole genome shotgun (WGS) entry which is preliminary data.</text>
</comment>
<sequence>MARPTLKRWHTLLSYLLVLALMESVIIAPQPAVGFDLFGRIRSIFVPRRSVGVARGRRTGAAVRDPDLCRPVELPLTALVPDTDEPAKTIAEYPTFWFYVPYTLTPSTAAASQSSKVVAPTETYTLKFVLQDEQHHDVYQTTFALPETSNPGVLSLRFLSPKAALETGKKYRWYFLVYCNDREEIYEPAFVEGLIQREALSNELKNKIEREEPQNRFLVYAEARLWSDTLAALDADRSRVGSTVQSTWAAVLERYGLNERISQQPIIGHYYVPPKP</sequence>
<dbReference type="Proteomes" id="UP000239576">
    <property type="component" value="Unassembled WGS sequence"/>
</dbReference>
<organism evidence="1 2">
    <name type="scientific">Stenomitos frigidus ULC18</name>
    <dbReference type="NCBI Taxonomy" id="2107698"/>
    <lineage>
        <taxon>Bacteria</taxon>
        <taxon>Bacillati</taxon>
        <taxon>Cyanobacteriota</taxon>
        <taxon>Cyanophyceae</taxon>
        <taxon>Leptolyngbyales</taxon>
        <taxon>Leptolyngbyaceae</taxon>
        <taxon>Stenomitos</taxon>
    </lineage>
</organism>
<dbReference type="AlphaFoldDB" id="A0A2T1ENN8"/>
<reference evidence="1 2" key="2">
    <citation type="submission" date="2018-03" db="EMBL/GenBank/DDBJ databases">
        <title>The ancient ancestry and fast evolution of plastids.</title>
        <authorList>
            <person name="Moore K.R."/>
            <person name="Magnabosco C."/>
            <person name="Momper L."/>
            <person name="Gold D.A."/>
            <person name="Bosak T."/>
            <person name="Fournier G.P."/>
        </authorList>
    </citation>
    <scope>NUCLEOTIDE SEQUENCE [LARGE SCALE GENOMIC DNA]</scope>
    <source>
        <strain evidence="1 2">ULC18</strain>
    </source>
</reference>
<keyword evidence="2" id="KW-1185">Reference proteome</keyword>
<proteinExistence type="predicted"/>
<evidence type="ECO:0000313" key="2">
    <source>
        <dbReference type="Proteomes" id="UP000239576"/>
    </source>
</evidence>
<gene>
    <name evidence="1" type="ORF">C7B82_02505</name>
</gene>
<protein>
    <recommendedName>
        <fullName evidence="3">DUF928 domain-containing protein</fullName>
    </recommendedName>
</protein>
<evidence type="ECO:0000313" key="1">
    <source>
        <dbReference type="EMBL" id="PSB34359.1"/>
    </source>
</evidence>
<name>A0A2T1ENN8_9CYAN</name>
<dbReference type="RefSeq" id="WP_106254734.1">
    <property type="nucleotide sequence ID" value="NZ_CAWNSW010000073.1"/>
</dbReference>